<dbReference type="EMBL" id="QRBI01000216">
    <property type="protein sequence ID" value="RMB92910.1"/>
    <property type="molecule type" value="Genomic_DNA"/>
</dbReference>
<protein>
    <submittedName>
        <fullName evidence="1">Uncharacterized protein</fullName>
    </submittedName>
</protein>
<comment type="caution">
    <text evidence="1">The sequence shown here is derived from an EMBL/GenBank/DDBJ whole genome shotgun (WGS) entry which is preliminary data.</text>
</comment>
<gene>
    <name evidence="1" type="ORF">DUI87_30648</name>
</gene>
<name>A0A3M0IY77_HIRRU</name>
<evidence type="ECO:0000313" key="2">
    <source>
        <dbReference type="Proteomes" id="UP000269221"/>
    </source>
</evidence>
<dbReference type="Proteomes" id="UP000269221">
    <property type="component" value="Unassembled WGS sequence"/>
</dbReference>
<proteinExistence type="predicted"/>
<sequence length="250" mass="28803">MRPRVPVRPNAPVTRSQDINFAAKNPDILALGWNPKGLEDSRKSKLLRIIFTVFVVMPLATGQNYGATLDRVHEIREGAMQEQTMIKQAAREWAMREQSMQNQSPNNVDPCNKCHHSILIHPVIQGRQMTAMPIDPELAAKGKPNPLMILKARPTHTQKKEPEEMLTEHKETTGAQEMLTKFEKECKKLDAAWEMLEKLQAEMRESENLDYWEYRSVLVLKRQVSAMERQASLGNEEFESFPPCYYNLED</sequence>
<dbReference type="AlphaFoldDB" id="A0A3M0IY77"/>
<evidence type="ECO:0000313" key="1">
    <source>
        <dbReference type="EMBL" id="RMB92910.1"/>
    </source>
</evidence>
<reference evidence="1 2" key="1">
    <citation type="submission" date="2018-07" db="EMBL/GenBank/DDBJ databases">
        <title>A high quality draft genome assembly of the barn swallow (H. rustica rustica).</title>
        <authorList>
            <person name="Formenti G."/>
            <person name="Chiara M."/>
            <person name="Poveda L."/>
            <person name="Francoijs K.-J."/>
            <person name="Bonisoli-Alquati A."/>
            <person name="Canova L."/>
            <person name="Gianfranceschi L."/>
            <person name="Horner D.S."/>
            <person name="Saino N."/>
        </authorList>
    </citation>
    <scope>NUCLEOTIDE SEQUENCE [LARGE SCALE GENOMIC DNA]</scope>
    <source>
        <strain evidence="1">Chelidonia</strain>
        <tissue evidence="1">Blood</tissue>
    </source>
</reference>
<accession>A0A3M0IY77</accession>
<keyword evidence="2" id="KW-1185">Reference proteome</keyword>
<organism evidence="1 2">
    <name type="scientific">Hirundo rustica rustica</name>
    <dbReference type="NCBI Taxonomy" id="333673"/>
    <lineage>
        <taxon>Eukaryota</taxon>
        <taxon>Metazoa</taxon>
        <taxon>Chordata</taxon>
        <taxon>Craniata</taxon>
        <taxon>Vertebrata</taxon>
        <taxon>Euteleostomi</taxon>
        <taxon>Archelosauria</taxon>
        <taxon>Archosauria</taxon>
        <taxon>Dinosauria</taxon>
        <taxon>Saurischia</taxon>
        <taxon>Theropoda</taxon>
        <taxon>Coelurosauria</taxon>
        <taxon>Aves</taxon>
        <taxon>Neognathae</taxon>
        <taxon>Neoaves</taxon>
        <taxon>Telluraves</taxon>
        <taxon>Australaves</taxon>
        <taxon>Passeriformes</taxon>
        <taxon>Sylvioidea</taxon>
        <taxon>Hirundinidae</taxon>
        <taxon>Hirundo</taxon>
    </lineage>
</organism>